<evidence type="ECO:0000256" key="3">
    <source>
        <dbReference type="ARBA" id="ARBA00022553"/>
    </source>
</evidence>
<keyword evidence="13" id="KW-1185">Reference proteome</keyword>
<dbReference type="AlphaFoldDB" id="A0A8J7JAW6"/>
<evidence type="ECO:0000256" key="9">
    <source>
        <dbReference type="PROSITE-ProRule" id="PRU00339"/>
    </source>
</evidence>
<keyword evidence="10" id="KW-1133">Transmembrane helix</keyword>
<dbReference type="SMART" id="SM00028">
    <property type="entry name" value="TPR"/>
    <property type="match status" value="4"/>
</dbReference>
<dbReference type="GO" id="GO:0016020">
    <property type="term" value="C:membrane"/>
    <property type="evidence" value="ECO:0007669"/>
    <property type="project" value="InterPro"/>
</dbReference>
<feature type="domain" description="Histidine kinase" evidence="11">
    <location>
        <begin position="587"/>
        <end position="672"/>
    </location>
</feature>
<sequence>MNIIFNKFTFSISFILSLTACYLKQDKSDNSNEIRVNILLEDSNNNLFSIDKRRTKLLGAYNINKTINDETLKKDLLLKIIDQAINLKDSTLFINANNSRLLLSKKLKDTLSIGESLSRFGNYYFLKEEFDSAYIAYNQAYKLFDKIQNNYNTGKMLYGMGAIKSNLRDHTGSEVLAFKAIELLKPLKKNTSLLLCYNLLGINFSELKEYDKAIVHYNKALEYAKKITNQSLYREIGLNNLGLTYHHIKQYDHAISYFKEALNSQNLKKNDIDLYATLIDNLTYTQFLNGDTLQLEENFSKSLRIRDSIHNVSGVVLNKLHLAEFYVSKGDTTKALSHTKDAHILAKSVDNHRDRLEALKLLAKLDKKNAPAYLEEHIALNDSLQTQERAIRNKFTRIQYETDEYIEETKRLSQQNLFISIIGGALVLVFALLYFIKRQKARNKELLLESEQQKINQEVYALMLKQQSKLEEGRLQERHRISEELHDGVLGKLFGTRVGLGYLTMGNTISDPDEFKSYLNEIQQIEKEIRTISHELKHDILTSKTDFASIIEQYVSNQSKLNNFNYTFNNAAEIPWNTVEDEAKVGVYRIVQEGIQNIVKHAKATAITISFNLTPELLHLTISDNGIGFDIKKTRKGIGLKNMESRISKLNGKITIRSNRDGGTSIIITIPV</sequence>
<dbReference type="Pfam" id="PF02518">
    <property type="entry name" value="HATPase_c"/>
    <property type="match status" value="1"/>
</dbReference>
<evidence type="ECO:0000256" key="4">
    <source>
        <dbReference type="ARBA" id="ARBA00022679"/>
    </source>
</evidence>
<evidence type="ECO:0000256" key="6">
    <source>
        <dbReference type="ARBA" id="ARBA00022777"/>
    </source>
</evidence>
<dbReference type="PROSITE" id="PS50109">
    <property type="entry name" value="HIS_KIN"/>
    <property type="match status" value="1"/>
</dbReference>
<dbReference type="InterPro" id="IPR011990">
    <property type="entry name" value="TPR-like_helical_dom_sf"/>
</dbReference>
<accession>A0A8J7JAW6</accession>
<dbReference type="InterPro" id="IPR005467">
    <property type="entry name" value="His_kinase_dom"/>
</dbReference>
<dbReference type="SMART" id="SM00387">
    <property type="entry name" value="HATPase_c"/>
    <property type="match status" value="1"/>
</dbReference>
<keyword evidence="10" id="KW-0472">Membrane</keyword>
<evidence type="ECO:0000256" key="10">
    <source>
        <dbReference type="SAM" id="Phobius"/>
    </source>
</evidence>
<dbReference type="Pfam" id="PF13181">
    <property type="entry name" value="TPR_8"/>
    <property type="match status" value="2"/>
</dbReference>
<organism evidence="12 13">
    <name type="scientific">Snuella sedimenti</name>
    <dbReference type="NCBI Taxonomy" id="2798802"/>
    <lineage>
        <taxon>Bacteria</taxon>
        <taxon>Pseudomonadati</taxon>
        <taxon>Bacteroidota</taxon>
        <taxon>Flavobacteriia</taxon>
        <taxon>Flavobacteriales</taxon>
        <taxon>Flavobacteriaceae</taxon>
        <taxon>Snuella</taxon>
    </lineage>
</organism>
<keyword evidence="9" id="KW-0802">TPR repeat</keyword>
<dbReference type="Gene3D" id="1.20.5.1930">
    <property type="match status" value="1"/>
</dbReference>
<evidence type="ECO:0000256" key="5">
    <source>
        <dbReference type="ARBA" id="ARBA00022741"/>
    </source>
</evidence>
<dbReference type="PANTHER" id="PTHR24421">
    <property type="entry name" value="NITRATE/NITRITE SENSOR PROTEIN NARX-RELATED"/>
    <property type="match status" value="1"/>
</dbReference>
<dbReference type="InterPro" id="IPR050482">
    <property type="entry name" value="Sensor_HK_TwoCompSys"/>
</dbReference>
<dbReference type="Pfam" id="PF07730">
    <property type="entry name" value="HisKA_3"/>
    <property type="match status" value="1"/>
</dbReference>
<evidence type="ECO:0000313" key="13">
    <source>
        <dbReference type="Proteomes" id="UP000610931"/>
    </source>
</evidence>
<evidence type="ECO:0000256" key="1">
    <source>
        <dbReference type="ARBA" id="ARBA00000085"/>
    </source>
</evidence>
<feature type="transmembrane region" description="Helical" evidence="10">
    <location>
        <begin position="417"/>
        <end position="436"/>
    </location>
</feature>
<dbReference type="PROSITE" id="PS50005">
    <property type="entry name" value="TPR"/>
    <property type="match status" value="2"/>
</dbReference>
<dbReference type="SUPFAM" id="SSF55874">
    <property type="entry name" value="ATPase domain of HSP90 chaperone/DNA topoisomerase II/histidine kinase"/>
    <property type="match status" value="1"/>
</dbReference>
<dbReference type="InterPro" id="IPR011712">
    <property type="entry name" value="Sig_transdc_His_kin_sub3_dim/P"/>
</dbReference>
<gene>
    <name evidence="12" type="ORF">JF259_06260</name>
</gene>
<dbReference type="GO" id="GO:0046983">
    <property type="term" value="F:protein dimerization activity"/>
    <property type="evidence" value="ECO:0007669"/>
    <property type="project" value="InterPro"/>
</dbReference>
<dbReference type="InterPro" id="IPR003594">
    <property type="entry name" value="HATPase_dom"/>
</dbReference>
<comment type="catalytic activity">
    <reaction evidence="1">
        <text>ATP + protein L-histidine = ADP + protein N-phospho-L-histidine.</text>
        <dbReference type="EC" id="2.7.13.3"/>
    </reaction>
</comment>
<keyword evidence="3" id="KW-0597">Phosphoprotein</keyword>
<protein>
    <recommendedName>
        <fullName evidence="2">histidine kinase</fullName>
        <ecNumber evidence="2">2.7.13.3</ecNumber>
    </recommendedName>
</protein>
<name>A0A8J7JAW6_9FLAO</name>
<keyword evidence="7" id="KW-0067">ATP-binding</keyword>
<keyword evidence="10" id="KW-0812">Transmembrane</keyword>
<dbReference type="InterPro" id="IPR036890">
    <property type="entry name" value="HATPase_C_sf"/>
</dbReference>
<reference evidence="12" key="1">
    <citation type="submission" date="2020-12" db="EMBL/GenBank/DDBJ databases">
        <title>Snuella sp. nov., isolated from sediment in Incheon.</title>
        <authorList>
            <person name="Kim W."/>
        </authorList>
    </citation>
    <scope>NUCLEOTIDE SEQUENCE</scope>
    <source>
        <strain evidence="12">CAU 1569</strain>
    </source>
</reference>
<dbReference type="SUPFAM" id="SSF48452">
    <property type="entry name" value="TPR-like"/>
    <property type="match status" value="1"/>
</dbReference>
<dbReference type="PROSITE" id="PS51257">
    <property type="entry name" value="PROKAR_LIPOPROTEIN"/>
    <property type="match status" value="1"/>
</dbReference>
<evidence type="ECO:0000256" key="7">
    <source>
        <dbReference type="ARBA" id="ARBA00022840"/>
    </source>
</evidence>
<evidence type="ECO:0000256" key="8">
    <source>
        <dbReference type="ARBA" id="ARBA00023012"/>
    </source>
</evidence>
<dbReference type="GO" id="GO:0005524">
    <property type="term" value="F:ATP binding"/>
    <property type="evidence" value="ECO:0007669"/>
    <property type="project" value="UniProtKB-KW"/>
</dbReference>
<keyword evidence="6 12" id="KW-0418">Kinase</keyword>
<dbReference type="Gene3D" id="1.25.40.10">
    <property type="entry name" value="Tetratricopeptide repeat domain"/>
    <property type="match status" value="1"/>
</dbReference>
<dbReference type="EMBL" id="JAELVQ010000006">
    <property type="protein sequence ID" value="MBJ6367684.1"/>
    <property type="molecule type" value="Genomic_DNA"/>
</dbReference>
<comment type="caution">
    <text evidence="12">The sequence shown here is derived from an EMBL/GenBank/DDBJ whole genome shotgun (WGS) entry which is preliminary data.</text>
</comment>
<dbReference type="Proteomes" id="UP000610931">
    <property type="component" value="Unassembled WGS sequence"/>
</dbReference>
<dbReference type="GO" id="GO:0000155">
    <property type="term" value="F:phosphorelay sensor kinase activity"/>
    <property type="evidence" value="ECO:0007669"/>
    <property type="project" value="InterPro"/>
</dbReference>
<feature type="repeat" description="TPR" evidence="9">
    <location>
        <begin position="194"/>
        <end position="227"/>
    </location>
</feature>
<dbReference type="RefSeq" id="WP_199114454.1">
    <property type="nucleotide sequence ID" value="NZ_JAELVQ010000006.1"/>
</dbReference>
<keyword evidence="5" id="KW-0547">Nucleotide-binding</keyword>
<dbReference type="CDD" id="cd16917">
    <property type="entry name" value="HATPase_UhpB-NarQ-NarX-like"/>
    <property type="match status" value="1"/>
</dbReference>
<proteinExistence type="predicted"/>
<keyword evidence="8" id="KW-0902">Two-component regulatory system</keyword>
<dbReference type="EC" id="2.7.13.3" evidence="2"/>
<evidence type="ECO:0000256" key="2">
    <source>
        <dbReference type="ARBA" id="ARBA00012438"/>
    </source>
</evidence>
<evidence type="ECO:0000313" key="12">
    <source>
        <dbReference type="EMBL" id="MBJ6367684.1"/>
    </source>
</evidence>
<evidence type="ECO:0000259" key="11">
    <source>
        <dbReference type="PROSITE" id="PS50109"/>
    </source>
</evidence>
<dbReference type="InterPro" id="IPR019734">
    <property type="entry name" value="TPR_rpt"/>
</dbReference>
<feature type="repeat" description="TPR" evidence="9">
    <location>
        <begin position="235"/>
        <end position="268"/>
    </location>
</feature>
<dbReference type="PANTHER" id="PTHR24421:SF10">
    <property type="entry name" value="NITRATE_NITRITE SENSOR PROTEIN NARQ"/>
    <property type="match status" value="1"/>
</dbReference>
<keyword evidence="4" id="KW-0808">Transferase</keyword>
<dbReference type="Gene3D" id="3.30.565.10">
    <property type="entry name" value="Histidine kinase-like ATPase, C-terminal domain"/>
    <property type="match status" value="1"/>
</dbReference>